<dbReference type="OrthoDB" id="6512156at2759"/>
<dbReference type="EMBL" id="CAJPIZ010026470">
    <property type="protein sequence ID" value="CAG2119031.1"/>
    <property type="molecule type" value="Genomic_DNA"/>
</dbReference>
<proteinExistence type="predicted"/>
<feature type="non-terminal residue" evidence="2">
    <location>
        <position position="197"/>
    </location>
</feature>
<name>A0A7R9LHY8_9ACAR</name>
<evidence type="ECO:0000256" key="1">
    <source>
        <dbReference type="SAM" id="SignalP"/>
    </source>
</evidence>
<protein>
    <submittedName>
        <fullName evidence="2">Uncharacterized protein</fullName>
    </submittedName>
</protein>
<accession>A0A7R9LHY8</accession>
<reference evidence="2" key="1">
    <citation type="submission" date="2020-11" db="EMBL/GenBank/DDBJ databases">
        <authorList>
            <person name="Tran Van P."/>
        </authorList>
    </citation>
    <scope>NUCLEOTIDE SEQUENCE</scope>
</reference>
<evidence type="ECO:0000313" key="3">
    <source>
        <dbReference type="Proteomes" id="UP000759131"/>
    </source>
</evidence>
<feature type="chain" id="PRO_5036211207" evidence="1">
    <location>
        <begin position="24"/>
        <end position="197"/>
    </location>
</feature>
<dbReference type="Proteomes" id="UP000759131">
    <property type="component" value="Unassembled WGS sequence"/>
</dbReference>
<keyword evidence="1" id="KW-0732">Signal</keyword>
<gene>
    <name evidence="2" type="ORF">OSB1V03_LOCUS18981</name>
</gene>
<evidence type="ECO:0000313" key="2">
    <source>
        <dbReference type="EMBL" id="CAD7642079.1"/>
    </source>
</evidence>
<dbReference type="EMBL" id="OC881045">
    <property type="protein sequence ID" value="CAD7642079.1"/>
    <property type="molecule type" value="Genomic_DNA"/>
</dbReference>
<sequence>MFSPNCVQFIIAFIFTLIPVILSQCYLEVNQCLNQFSADLEQHKKHQFSSNESQYNDICDHSNGIYSKFVVCITGAEGLCASDQHFRQYVCESRKLKMRVNRFNWKPTFFFQLCRNTSHDLSLGFIQHEECISGVLNTRNWKCDVNYDKPIKNMRDWKNHINTTCSLWRKFRDCSRNDVKQKCGSDAATIADQLFHS</sequence>
<dbReference type="AlphaFoldDB" id="A0A7R9LHY8"/>
<keyword evidence="3" id="KW-1185">Reference proteome</keyword>
<feature type="signal peptide" evidence="1">
    <location>
        <begin position="1"/>
        <end position="23"/>
    </location>
</feature>
<organism evidence="2">
    <name type="scientific">Medioppia subpectinata</name>
    <dbReference type="NCBI Taxonomy" id="1979941"/>
    <lineage>
        <taxon>Eukaryota</taxon>
        <taxon>Metazoa</taxon>
        <taxon>Ecdysozoa</taxon>
        <taxon>Arthropoda</taxon>
        <taxon>Chelicerata</taxon>
        <taxon>Arachnida</taxon>
        <taxon>Acari</taxon>
        <taxon>Acariformes</taxon>
        <taxon>Sarcoptiformes</taxon>
        <taxon>Oribatida</taxon>
        <taxon>Brachypylina</taxon>
        <taxon>Oppioidea</taxon>
        <taxon>Oppiidae</taxon>
        <taxon>Medioppia</taxon>
    </lineage>
</organism>